<evidence type="ECO:0000313" key="1">
    <source>
        <dbReference type="EMBL" id="KAJ8681897.1"/>
    </source>
</evidence>
<name>A0ACC2PHJ9_9HYME</name>
<proteinExistence type="predicted"/>
<accession>A0ACC2PHJ9</accession>
<comment type="caution">
    <text evidence="1">The sequence shown here is derived from an EMBL/GenBank/DDBJ whole genome shotgun (WGS) entry which is preliminary data.</text>
</comment>
<organism evidence="1 2">
    <name type="scientific">Eretmocerus hayati</name>
    <dbReference type="NCBI Taxonomy" id="131215"/>
    <lineage>
        <taxon>Eukaryota</taxon>
        <taxon>Metazoa</taxon>
        <taxon>Ecdysozoa</taxon>
        <taxon>Arthropoda</taxon>
        <taxon>Hexapoda</taxon>
        <taxon>Insecta</taxon>
        <taxon>Pterygota</taxon>
        <taxon>Neoptera</taxon>
        <taxon>Endopterygota</taxon>
        <taxon>Hymenoptera</taxon>
        <taxon>Apocrita</taxon>
        <taxon>Proctotrupomorpha</taxon>
        <taxon>Chalcidoidea</taxon>
        <taxon>Aphelinidae</taxon>
        <taxon>Aphelininae</taxon>
        <taxon>Eretmocerus</taxon>
    </lineage>
</organism>
<evidence type="ECO:0000313" key="2">
    <source>
        <dbReference type="Proteomes" id="UP001239111"/>
    </source>
</evidence>
<gene>
    <name evidence="1" type="ORF">QAD02_017689</name>
</gene>
<dbReference type="EMBL" id="CM056741">
    <property type="protein sequence ID" value="KAJ8681897.1"/>
    <property type="molecule type" value="Genomic_DNA"/>
</dbReference>
<keyword evidence="2" id="KW-1185">Reference proteome</keyword>
<protein>
    <submittedName>
        <fullName evidence="1">Uncharacterized protein</fullName>
    </submittedName>
</protein>
<reference evidence="1" key="1">
    <citation type="submission" date="2023-04" db="EMBL/GenBank/DDBJ databases">
        <title>A chromosome-level genome assembly of the parasitoid wasp Eretmocerus hayati.</title>
        <authorList>
            <person name="Zhong Y."/>
            <person name="Liu S."/>
            <person name="Liu Y."/>
        </authorList>
    </citation>
    <scope>NUCLEOTIDE SEQUENCE</scope>
    <source>
        <strain evidence="1">ZJU_SS_LIU_2023</strain>
    </source>
</reference>
<sequence>MASLGKFMHWSAVILMWVTIFPINSQTQLVLDAHIYQKVVEAVHTIFNNTCVIFMYTVERPMQALDLHDAEQLMSIPNFISKLHVRAFAYAIKTFKEQIGESYVTLKRPLFVLINDSEELRQQYSTLISPWIDMAYINWVIFFREDTRIEDFFADIHVPLDCVFLIVQKEKDSENYALFDVYRIDRDRELIIGRFGSWNEDTGLKITPLAMYQRRGNLQGQLIKVGTVHDPPLSMIERNETGVMVRIQGFFGTVIQILQENLNCSITYAESQSWGSKQEDGTWTGIIGMLVRKEIDLAAAELLMTSDRLDAVLFTTPVFSTKCRAFIRRPYFTAIKWTAYSDPFYSGIWISIFTLIILSSSFIYLGMKTSPKRKKFSRDEVHPELNETFFYIFGALCGQGHDFVTIDSIRMVSLVIHITGVVVLAAYSAALISFLAIKVFVMPFTSMRGLLDDGSYKFGVVRDSADYSFFPNSSDEILYRMFEEILDEPENLPNNYFEGLTSVCTKENYAFMTMDNMFAILEHQVPCILEPLDTIMQTTMAMATPQRSPYRGLINSNILSLRDNGVLQRVIAHELLIQSQKAKDHWTSVEIYDVLPLVLLILGGAGCAILFMLFEKLHHSKWAKKLRTASLRQILIK</sequence>
<dbReference type="Proteomes" id="UP001239111">
    <property type="component" value="Chromosome 1"/>
</dbReference>